<sequence length="55" mass="6190">MWTGAAPLPVEMTWTNRYQLPPQRHPHPIYLSVRPDPEDSEAFGGCPICREAAQA</sequence>
<comment type="caution">
    <text evidence="1">The sequence shown here is derived from an EMBL/GenBank/DDBJ whole genome shotgun (WGS) entry which is preliminary data.</text>
</comment>
<evidence type="ECO:0000313" key="1">
    <source>
        <dbReference type="EMBL" id="EAR21606.1"/>
    </source>
</evidence>
<proteinExistence type="predicted"/>
<protein>
    <submittedName>
        <fullName evidence="1">Uncharacterized protein</fullName>
    </submittedName>
</protein>
<evidence type="ECO:0000313" key="2">
    <source>
        <dbReference type="Proteomes" id="UP000003374"/>
    </source>
</evidence>
<accession>A4BRN5</accession>
<dbReference type="EMBL" id="AAOF01000007">
    <property type="protein sequence ID" value="EAR21606.1"/>
    <property type="molecule type" value="Genomic_DNA"/>
</dbReference>
<gene>
    <name evidence="1" type="ORF">NB231_02528</name>
</gene>
<keyword evidence="2" id="KW-1185">Reference proteome</keyword>
<dbReference type="Proteomes" id="UP000003374">
    <property type="component" value="Unassembled WGS sequence"/>
</dbReference>
<dbReference type="AlphaFoldDB" id="A4BRN5"/>
<organism evidence="1 2">
    <name type="scientific">Nitrococcus mobilis Nb-231</name>
    <dbReference type="NCBI Taxonomy" id="314278"/>
    <lineage>
        <taxon>Bacteria</taxon>
        <taxon>Pseudomonadati</taxon>
        <taxon>Pseudomonadota</taxon>
        <taxon>Gammaproteobacteria</taxon>
        <taxon>Chromatiales</taxon>
        <taxon>Ectothiorhodospiraceae</taxon>
        <taxon>Nitrococcus</taxon>
    </lineage>
</organism>
<reference evidence="1 2" key="1">
    <citation type="submission" date="2006-02" db="EMBL/GenBank/DDBJ databases">
        <authorList>
            <person name="Waterbury J."/>
            <person name="Ferriera S."/>
            <person name="Johnson J."/>
            <person name="Kravitz S."/>
            <person name="Halpern A."/>
            <person name="Remington K."/>
            <person name="Beeson K."/>
            <person name="Tran B."/>
            <person name="Rogers Y.-H."/>
            <person name="Friedman R."/>
            <person name="Venter J.C."/>
        </authorList>
    </citation>
    <scope>NUCLEOTIDE SEQUENCE [LARGE SCALE GENOMIC DNA]</scope>
    <source>
        <strain evidence="1 2">Nb-231</strain>
    </source>
</reference>
<name>A4BRN5_9GAMM</name>
<dbReference type="HOGENOM" id="CLU_3027684_0_0_6"/>